<evidence type="ECO:0000256" key="1">
    <source>
        <dbReference type="SAM" id="MobiDB-lite"/>
    </source>
</evidence>
<protein>
    <submittedName>
        <fullName evidence="3">Uncharacterized protein</fullName>
    </submittedName>
</protein>
<dbReference type="Proteomes" id="UP000070121">
    <property type="component" value="Unassembled WGS sequence"/>
</dbReference>
<dbReference type="AlphaFoldDB" id="A0A135V969"/>
<feature type="transmembrane region" description="Helical" evidence="2">
    <location>
        <begin position="151"/>
        <end position="176"/>
    </location>
</feature>
<reference evidence="3 4" key="1">
    <citation type="submission" date="2014-02" db="EMBL/GenBank/DDBJ databases">
        <title>The genome sequence of Colletotrichum salicis CBS 607.94.</title>
        <authorList>
            <person name="Baroncelli R."/>
            <person name="Thon M.R."/>
        </authorList>
    </citation>
    <scope>NUCLEOTIDE SEQUENCE [LARGE SCALE GENOMIC DNA]</scope>
    <source>
        <strain evidence="3 4">CBS 607.94</strain>
    </source>
</reference>
<evidence type="ECO:0000313" key="4">
    <source>
        <dbReference type="Proteomes" id="UP000070121"/>
    </source>
</evidence>
<feature type="transmembrane region" description="Helical" evidence="2">
    <location>
        <begin position="48"/>
        <end position="68"/>
    </location>
</feature>
<keyword evidence="4" id="KW-1185">Reference proteome</keyword>
<feature type="transmembrane region" description="Helical" evidence="2">
    <location>
        <begin position="80"/>
        <end position="104"/>
    </location>
</feature>
<evidence type="ECO:0000256" key="2">
    <source>
        <dbReference type="SAM" id="Phobius"/>
    </source>
</evidence>
<evidence type="ECO:0000313" key="3">
    <source>
        <dbReference type="EMBL" id="KXH69260.1"/>
    </source>
</evidence>
<proteinExistence type="predicted"/>
<keyword evidence="2" id="KW-0812">Transmembrane</keyword>
<organism evidence="3 4">
    <name type="scientific">Colletotrichum salicis</name>
    <dbReference type="NCBI Taxonomy" id="1209931"/>
    <lineage>
        <taxon>Eukaryota</taxon>
        <taxon>Fungi</taxon>
        <taxon>Dikarya</taxon>
        <taxon>Ascomycota</taxon>
        <taxon>Pezizomycotina</taxon>
        <taxon>Sordariomycetes</taxon>
        <taxon>Hypocreomycetidae</taxon>
        <taxon>Glomerellales</taxon>
        <taxon>Glomerellaceae</taxon>
        <taxon>Colletotrichum</taxon>
        <taxon>Colletotrichum acutatum species complex</taxon>
    </lineage>
</organism>
<gene>
    <name evidence="3" type="ORF">CSAL01_01738</name>
</gene>
<feature type="compositionally biased region" description="Low complexity" evidence="1">
    <location>
        <begin position="361"/>
        <end position="372"/>
    </location>
</feature>
<dbReference type="OrthoDB" id="5279542at2759"/>
<dbReference type="EMBL" id="JFFI01000140">
    <property type="protein sequence ID" value="KXH69260.1"/>
    <property type="molecule type" value="Genomic_DNA"/>
</dbReference>
<accession>A0A135V969</accession>
<sequence>MSAPESYQLESLASDADGIKPASPTASIDPANVRWMNQGDRRWEVCKIVTRLIGTLLCAIILIIIMAWYGHPPWDGDGVWPWLCLPGALPSFMWDLGEFLTICARHGRGITPKAHIGLELIISILGYIGGGWLAFQLGIQEDDQIGNSPLNLALVACIFMLLGATIHMALFIRACIERSREIRRRRPRVMYIPETGQTVYVVAKPFPKLPTWKSQQFARAQTSLRSPQSPLSNSLRHHFQQLEEEMPPPLPDRPGDQSPSSASSIKRKPLPGGLPARTFPVGDSRDRHLRPNMRPPAAEYEPSVEELERMRRGDAQPQLILPGDVDFKFATSVTGMTPADASAREGKYRVNMTQVPMMGESSRGGSAGARRAVTGPNPGPATRTNGPLGAHNTEISLAKVPRMDGLWGMRSPVASVASGGTYCRPPLLVPSDLFPNSQGSNFWLLVPSAPELLVVRRSISIPGPKRMRPDMPPPLILLTADLAA</sequence>
<name>A0A135V969_9PEZI</name>
<feature type="region of interest" description="Disordered" evidence="1">
    <location>
        <begin position="245"/>
        <end position="302"/>
    </location>
</feature>
<feature type="region of interest" description="Disordered" evidence="1">
    <location>
        <begin position="357"/>
        <end position="391"/>
    </location>
</feature>
<keyword evidence="2" id="KW-1133">Transmembrane helix</keyword>
<dbReference type="STRING" id="1209931.A0A135V969"/>
<keyword evidence="2" id="KW-0472">Membrane</keyword>
<comment type="caution">
    <text evidence="3">The sequence shown here is derived from an EMBL/GenBank/DDBJ whole genome shotgun (WGS) entry which is preliminary data.</text>
</comment>
<feature type="transmembrane region" description="Helical" evidence="2">
    <location>
        <begin position="116"/>
        <end position="139"/>
    </location>
</feature>